<dbReference type="Proteomes" id="UP001359559">
    <property type="component" value="Unassembled WGS sequence"/>
</dbReference>
<evidence type="ECO:0000313" key="1">
    <source>
        <dbReference type="EMBL" id="KAK7295396.1"/>
    </source>
</evidence>
<proteinExistence type="predicted"/>
<comment type="caution">
    <text evidence="1">The sequence shown here is derived from an EMBL/GenBank/DDBJ whole genome shotgun (WGS) entry which is preliminary data.</text>
</comment>
<name>A0AAN9JC24_CLITE</name>
<keyword evidence="2" id="KW-1185">Reference proteome</keyword>
<evidence type="ECO:0000313" key="2">
    <source>
        <dbReference type="Proteomes" id="UP001359559"/>
    </source>
</evidence>
<accession>A0AAN9JC24</accession>
<dbReference type="AlphaFoldDB" id="A0AAN9JC24"/>
<reference evidence="1 2" key="1">
    <citation type="submission" date="2024-01" db="EMBL/GenBank/DDBJ databases">
        <title>The genomes of 5 underutilized Papilionoideae crops provide insights into root nodulation and disease resistance.</title>
        <authorList>
            <person name="Yuan L."/>
        </authorList>
    </citation>
    <scope>NUCLEOTIDE SEQUENCE [LARGE SCALE GENOMIC DNA]</scope>
    <source>
        <strain evidence="1">LY-2023</strain>
        <tissue evidence="1">Leaf</tissue>
    </source>
</reference>
<organism evidence="1 2">
    <name type="scientific">Clitoria ternatea</name>
    <name type="common">Butterfly pea</name>
    <dbReference type="NCBI Taxonomy" id="43366"/>
    <lineage>
        <taxon>Eukaryota</taxon>
        <taxon>Viridiplantae</taxon>
        <taxon>Streptophyta</taxon>
        <taxon>Embryophyta</taxon>
        <taxon>Tracheophyta</taxon>
        <taxon>Spermatophyta</taxon>
        <taxon>Magnoliopsida</taxon>
        <taxon>eudicotyledons</taxon>
        <taxon>Gunneridae</taxon>
        <taxon>Pentapetalae</taxon>
        <taxon>rosids</taxon>
        <taxon>fabids</taxon>
        <taxon>Fabales</taxon>
        <taxon>Fabaceae</taxon>
        <taxon>Papilionoideae</taxon>
        <taxon>50 kb inversion clade</taxon>
        <taxon>NPAAA clade</taxon>
        <taxon>indigoferoid/millettioid clade</taxon>
        <taxon>Phaseoleae</taxon>
        <taxon>Clitoria</taxon>
    </lineage>
</organism>
<sequence length="123" mass="14023">MMVEAKVGLARFEAARSSGPHLRTITASKRQEQAPVKLGRILQQVYFILEGPNFEAMVMVAWNQATITLSPVVKQEEFFNVVSKIVFGLDEKDRQLRYPPNWRVSACMSLITQTITGKMQMEY</sequence>
<gene>
    <name evidence="1" type="ORF">RJT34_18303</name>
</gene>
<dbReference type="EMBL" id="JAYKXN010000004">
    <property type="protein sequence ID" value="KAK7295396.1"/>
    <property type="molecule type" value="Genomic_DNA"/>
</dbReference>
<protein>
    <submittedName>
        <fullName evidence="1">Uncharacterized protein</fullName>
    </submittedName>
</protein>